<dbReference type="Proteomes" id="UP000095472">
    <property type="component" value="Chromosome"/>
</dbReference>
<accession>A0ACD5H2N8</accession>
<reference evidence="1 2" key="1">
    <citation type="journal article" date="2016" name="Genome Announc.">
        <title>Draft Genome Sequence of the Thermotolerant Cyanobacterium Desertifilum sp. IPPAS B-1220.</title>
        <authorList>
            <person name="Mironov K.S."/>
            <person name="Sinetova M.A."/>
            <person name="Bolatkhan K."/>
            <person name="Zayadan B.K."/>
            <person name="Ustinova V.V."/>
            <person name="Kupriyanova E.V."/>
            <person name="Skrypnik A.N."/>
            <person name="Gogoleva N.E."/>
            <person name="Gogolev Y.V."/>
            <person name="Los D.A."/>
        </authorList>
    </citation>
    <scope>NUCLEOTIDE SEQUENCE [LARGE SCALE GENOMIC DNA]</scope>
    <source>
        <strain evidence="1 2">IPPAS B-1220</strain>
    </source>
</reference>
<name>A0ACD5H2N8_9CYAN</name>
<proteinExistence type="predicted"/>
<organism evidence="1 2">
    <name type="scientific">Desertifilum tharense IPPAS B-1220</name>
    <dbReference type="NCBI Taxonomy" id="1781255"/>
    <lineage>
        <taxon>Bacteria</taxon>
        <taxon>Bacillati</taxon>
        <taxon>Cyanobacteriota</taxon>
        <taxon>Cyanophyceae</taxon>
        <taxon>Desertifilales</taxon>
        <taxon>Desertifilaceae</taxon>
        <taxon>Desertifilum</taxon>
    </lineage>
</organism>
<protein>
    <submittedName>
        <fullName evidence="1">IS630 family transposase</fullName>
    </submittedName>
</protein>
<dbReference type="EMBL" id="CP182909">
    <property type="protein sequence ID" value="XPM67101.1"/>
    <property type="molecule type" value="Genomic_DNA"/>
</dbReference>
<evidence type="ECO:0000313" key="2">
    <source>
        <dbReference type="Proteomes" id="UP000095472"/>
    </source>
</evidence>
<gene>
    <name evidence="1" type="ORF">BH720_010335</name>
</gene>
<evidence type="ECO:0000313" key="1">
    <source>
        <dbReference type="EMBL" id="XPM67101.1"/>
    </source>
</evidence>
<sequence length="234" mass="26942">MRESERFSKKGRKWKRTKVSPRPHPNPKHKAAKKADLEMLRHEEATGTLRLKYLDEAGFSLWSSGGYSYLKVGKQKSIPQSKKRGKRLNILGIYEAKKSFNYALALGSFKKDSLIKILDVEAQEAEKYLAKRGMNTVIILDNYSVHKSHQVKAKEKAWQAQGLYLFFLPTYSPELNLIEGEWHQIKAHEISGRMFEDEYDLALAVKESLNNRSEKVGYHLQQFNLNSISLNVGK</sequence>
<keyword evidence="2" id="KW-1185">Reference proteome</keyword>